<dbReference type="AlphaFoldDB" id="A0AAN8J564"/>
<keyword evidence="5 8" id="KW-1133">Transmembrane helix</keyword>
<feature type="transmembrane region" description="Helical" evidence="8">
    <location>
        <begin position="344"/>
        <end position="368"/>
    </location>
</feature>
<feature type="transmembrane region" description="Helical" evidence="8">
    <location>
        <begin position="543"/>
        <end position="567"/>
    </location>
</feature>
<keyword evidence="13" id="KW-1185">Reference proteome</keyword>
<dbReference type="Pfam" id="PF04547">
    <property type="entry name" value="Anoctamin"/>
    <property type="match status" value="1"/>
</dbReference>
<feature type="transmembrane region" description="Helical" evidence="8">
    <location>
        <begin position="758"/>
        <end position="782"/>
    </location>
</feature>
<evidence type="ECO:0000256" key="5">
    <source>
        <dbReference type="ARBA" id="ARBA00022989"/>
    </source>
</evidence>
<comment type="caution">
    <text evidence="8">Lacks conserved residue(s) required for the propagation of feature annotation.</text>
</comment>
<keyword evidence="7" id="KW-0325">Glycoprotein</keyword>
<dbReference type="PANTHER" id="PTHR12308">
    <property type="entry name" value="ANOCTAMIN"/>
    <property type="match status" value="1"/>
</dbReference>
<dbReference type="GO" id="GO:0005254">
    <property type="term" value="F:chloride channel activity"/>
    <property type="evidence" value="ECO:0007669"/>
    <property type="project" value="TreeGrafter"/>
</dbReference>
<evidence type="ECO:0000313" key="13">
    <source>
        <dbReference type="Proteomes" id="UP001347796"/>
    </source>
</evidence>
<comment type="subcellular location">
    <subcellularLocation>
        <location evidence="1">Cell membrane</location>
        <topology evidence="1">Multi-pass membrane protein</topology>
    </subcellularLocation>
    <subcellularLocation>
        <location evidence="8">Membrane</location>
        <topology evidence="8">Multi-pass membrane protein</topology>
    </subcellularLocation>
</comment>
<keyword evidence="3" id="KW-1003">Cell membrane</keyword>
<feature type="transmembrane region" description="Helical" evidence="8">
    <location>
        <begin position="707"/>
        <end position="730"/>
    </location>
</feature>
<evidence type="ECO:0000259" key="10">
    <source>
        <dbReference type="Pfam" id="PF04547"/>
    </source>
</evidence>
<organism evidence="12 13">
    <name type="scientific">Patella caerulea</name>
    <name type="common">Rayed Mediterranean limpet</name>
    <dbReference type="NCBI Taxonomy" id="87958"/>
    <lineage>
        <taxon>Eukaryota</taxon>
        <taxon>Metazoa</taxon>
        <taxon>Spiralia</taxon>
        <taxon>Lophotrochozoa</taxon>
        <taxon>Mollusca</taxon>
        <taxon>Gastropoda</taxon>
        <taxon>Patellogastropoda</taxon>
        <taxon>Patelloidea</taxon>
        <taxon>Patellidae</taxon>
        <taxon>Patella</taxon>
    </lineage>
</organism>
<comment type="caution">
    <text evidence="12">The sequence shown here is derived from an EMBL/GenBank/DDBJ whole genome shotgun (WGS) entry which is preliminary data.</text>
</comment>
<feature type="domain" description="Anoctamin dimerisation" evidence="11">
    <location>
        <begin position="115"/>
        <end position="330"/>
    </location>
</feature>
<sequence>MSDPESRPIGFEMMEQGMAVSPQPPPPPEEIIYPPVGQNMDTSPLVSGNTQPIGFEDQVNPAHRDEVPSQRAKGHVSFSGISSGDEGNTNGQPKTKIAKDGTESDEYVPAVETLYFRDGVRRIDFVLAYNDTDADKKVNRRTMFENNLKKEGVELEYEERHKDKLKFVKIHCPWEVLISYAEVMSMKMPLAMNDLEDETTNCWSKCPTPFDLDEEYLPPVPDYFTAAFSRNRLDKFIVENKETFFSSAQRGLIAYQVLSRCTYEEASDKRKRKFGIKNLINSGVYQAAYPLHEGEYLSSHSLLTRGKSNDRHLLYETWAKPSRWYKYQPLDHIRTYFGEKIGIYFAWLGYYTALLLPAALIGLAVFIYGCVRLFDDTVGKEICDENGVGNFTMCPLCDVRCTYWKLKKSCTYSRATYIFDNEATVFFAGFMALWATFFHEMWKRKQAEIEYDWDVADFEQEENIRPEYEAQVSTTKKNPINQIEEPHVRFAQRICRFASSFITVVFMLCLVVAAAFGVIVYRVTVAAIFYSVDQEEISARANLITTITAAIINLIIIVILSWVYLQIATFLTNFEMPRTETEWEDSFTFKMFLFQFINHYSSIFYIAFFKGRFIGRPGAYNRQINFTRQEECDPAGCLIELCIQLGIVMVGKQSFNNFKEIILPKVMNWFKSRNVRKEEKQTLPRWEDDYNLAQMNKLGLFDEYLEMVIQFGFVTIFVSAFPLAPLFALLNNVIEVRLDAYKFVTQWRRPLAVRGQDIGIWFGILRGISTIAVMSNACIIGFTTEFIPKLVYVYGYSSNQTLTGYVDFSLSTFNVSQFEPESLPANNKSDVFGVVTNCRYRDFRSSELNKYNLQFWHVLTARLAFVIAFILLVFFLSWLIAYMVPDIPKGVKLQVLREKYLAKEAIMESESVRRRKERANSQPDEGSVNY</sequence>
<evidence type="ECO:0000256" key="2">
    <source>
        <dbReference type="ARBA" id="ARBA00009671"/>
    </source>
</evidence>
<evidence type="ECO:0000256" key="6">
    <source>
        <dbReference type="ARBA" id="ARBA00023136"/>
    </source>
</evidence>
<evidence type="ECO:0000256" key="3">
    <source>
        <dbReference type="ARBA" id="ARBA00022475"/>
    </source>
</evidence>
<dbReference type="EMBL" id="JAZGQO010000015">
    <property type="protein sequence ID" value="KAK6169615.1"/>
    <property type="molecule type" value="Genomic_DNA"/>
</dbReference>
<evidence type="ECO:0000256" key="9">
    <source>
        <dbReference type="SAM" id="MobiDB-lite"/>
    </source>
</evidence>
<evidence type="ECO:0000256" key="7">
    <source>
        <dbReference type="ARBA" id="ARBA00023180"/>
    </source>
</evidence>
<evidence type="ECO:0000256" key="4">
    <source>
        <dbReference type="ARBA" id="ARBA00022692"/>
    </source>
</evidence>
<dbReference type="InterPro" id="IPR049452">
    <property type="entry name" value="Anoctamin_TM"/>
</dbReference>
<evidence type="ECO:0000313" key="12">
    <source>
        <dbReference type="EMBL" id="KAK6169615.1"/>
    </source>
</evidence>
<dbReference type="InterPro" id="IPR032394">
    <property type="entry name" value="Anoct_dimer"/>
</dbReference>
<feature type="compositionally biased region" description="Polar residues" evidence="9">
    <location>
        <begin position="39"/>
        <end position="52"/>
    </location>
</feature>
<comment type="similarity">
    <text evidence="2 8">Belongs to the anoctamin family.</text>
</comment>
<feature type="compositionally biased region" description="Polar residues" evidence="9">
    <location>
        <begin position="79"/>
        <end position="93"/>
    </location>
</feature>
<keyword evidence="4 8" id="KW-0812">Transmembrane</keyword>
<keyword evidence="6 8" id="KW-0472">Membrane</keyword>
<feature type="transmembrane region" description="Helical" evidence="8">
    <location>
        <begin position="497"/>
        <end position="523"/>
    </location>
</feature>
<feature type="region of interest" description="Disordered" evidence="9">
    <location>
        <begin position="17"/>
        <end position="103"/>
    </location>
</feature>
<evidence type="ECO:0000256" key="1">
    <source>
        <dbReference type="ARBA" id="ARBA00004651"/>
    </source>
</evidence>
<protein>
    <recommendedName>
        <fullName evidence="8">Anoctamin</fullName>
    </recommendedName>
</protein>
<gene>
    <name evidence="12" type="ORF">SNE40_020627</name>
</gene>
<feature type="transmembrane region" description="Helical" evidence="8">
    <location>
        <begin position="587"/>
        <end position="608"/>
    </location>
</feature>
<feature type="domain" description="Anoctamin transmembrane" evidence="10">
    <location>
        <begin position="333"/>
        <end position="898"/>
    </location>
</feature>
<dbReference type="InterPro" id="IPR007632">
    <property type="entry name" value="Anoctamin"/>
</dbReference>
<reference evidence="12 13" key="1">
    <citation type="submission" date="2024-01" db="EMBL/GenBank/DDBJ databases">
        <title>The genome of the rayed Mediterranean limpet Patella caerulea (Linnaeus, 1758).</title>
        <authorList>
            <person name="Anh-Thu Weber A."/>
            <person name="Halstead-Nussloch G."/>
        </authorList>
    </citation>
    <scope>NUCLEOTIDE SEQUENCE [LARGE SCALE GENOMIC DNA]</scope>
    <source>
        <strain evidence="12">AATW-2023a</strain>
        <tissue evidence="12">Whole specimen</tissue>
    </source>
</reference>
<dbReference type="Proteomes" id="UP001347796">
    <property type="component" value="Unassembled WGS sequence"/>
</dbReference>
<proteinExistence type="inferred from homology"/>
<feature type="transmembrane region" description="Helical" evidence="8">
    <location>
        <begin position="863"/>
        <end position="884"/>
    </location>
</feature>
<accession>A0AAN8J564</accession>
<dbReference type="PANTHER" id="PTHR12308:SF84">
    <property type="entry name" value="ANOCTAMIN"/>
    <property type="match status" value="1"/>
</dbReference>
<name>A0AAN8J564_PATCE</name>
<dbReference type="GO" id="GO:0005886">
    <property type="term" value="C:plasma membrane"/>
    <property type="evidence" value="ECO:0007669"/>
    <property type="project" value="UniProtKB-SubCell"/>
</dbReference>
<dbReference type="GO" id="GO:0046983">
    <property type="term" value="F:protein dimerization activity"/>
    <property type="evidence" value="ECO:0007669"/>
    <property type="project" value="InterPro"/>
</dbReference>
<evidence type="ECO:0000256" key="8">
    <source>
        <dbReference type="RuleBase" id="RU280814"/>
    </source>
</evidence>
<evidence type="ECO:0000259" key="11">
    <source>
        <dbReference type="Pfam" id="PF16178"/>
    </source>
</evidence>
<dbReference type="Pfam" id="PF16178">
    <property type="entry name" value="Anoct_dimer"/>
    <property type="match status" value="1"/>
</dbReference>